<accession>A0ABS8BXR5</accession>
<sequence length="359" mass="39829">MRHPSFRMPPVCLCLQFILIQEVRSMNVHSPKSDTFIIDGDPYPALNKPLKPEWVTSAAHAGFDLIGRARDRYHGVLRCRTCATDALVRINVIRGATPLCHACIHDRRSRAAQALGAELIAKSPKHRHYGLFRLSCGHVVRRQYTRVEAAADGGHALGCEDCRAARDDEAARDFGWVLVGPATSGRAGYRDYRHHCGHVQSISVGNMRWGDCTCAACGQGWAAKPSFIYLFRIDLPEMSVLKLGYSARPAKRLRHQLGLDRSVSSEVIRVLALSSGNLAVREEKACHRHMRDMHPELALPKRVFGDAINTQGEIYHLQAEPLLQALIDGVTARARSAANIAQISTALQANRPRRKTRAT</sequence>
<dbReference type="Proteomes" id="UP001138961">
    <property type="component" value="Unassembled WGS sequence"/>
</dbReference>
<organism evidence="1 2">
    <name type="scientific">Loktanella gaetbuli</name>
    <dbReference type="NCBI Taxonomy" id="2881335"/>
    <lineage>
        <taxon>Bacteria</taxon>
        <taxon>Pseudomonadati</taxon>
        <taxon>Pseudomonadota</taxon>
        <taxon>Alphaproteobacteria</taxon>
        <taxon>Rhodobacterales</taxon>
        <taxon>Roseobacteraceae</taxon>
        <taxon>Loktanella</taxon>
    </lineage>
</organism>
<dbReference type="EMBL" id="JAJATZ010000009">
    <property type="protein sequence ID" value="MCB5200520.1"/>
    <property type="molecule type" value="Genomic_DNA"/>
</dbReference>
<name>A0ABS8BXR5_9RHOB</name>
<proteinExistence type="predicted"/>
<protein>
    <submittedName>
        <fullName evidence="1">GIY-YIG nuclease family protein</fullName>
    </submittedName>
</protein>
<evidence type="ECO:0000313" key="2">
    <source>
        <dbReference type="Proteomes" id="UP001138961"/>
    </source>
</evidence>
<reference evidence="1" key="1">
    <citation type="submission" date="2021-10" db="EMBL/GenBank/DDBJ databases">
        <title>Loktanella gaetbuli sp. nov., isolated from a tidal flat.</title>
        <authorList>
            <person name="Park S."/>
            <person name="Yoon J.-H."/>
        </authorList>
    </citation>
    <scope>NUCLEOTIDE SEQUENCE</scope>
    <source>
        <strain evidence="1">TSTF-M6</strain>
    </source>
</reference>
<dbReference type="RefSeq" id="WP_226749040.1">
    <property type="nucleotide sequence ID" value="NZ_JAJATZ010000009.1"/>
</dbReference>
<keyword evidence="2" id="KW-1185">Reference proteome</keyword>
<comment type="caution">
    <text evidence="1">The sequence shown here is derived from an EMBL/GenBank/DDBJ whole genome shotgun (WGS) entry which is preliminary data.</text>
</comment>
<evidence type="ECO:0000313" key="1">
    <source>
        <dbReference type="EMBL" id="MCB5200520.1"/>
    </source>
</evidence>
<gene>
    <name evidence="1" type="ORF">LGQ03_14855</name>
</gene>